<evidence type="ECO:0000256" key="6">
    <source>
        <dbReference type="ARBA" id="ARBA00023136"/>
    </source>
</evidence>
<dbReference type="PANTHER" id="PTHR30561:SF0">
    <property type="entry name" value="GUANIDINIUM EXPORTER"/>
    <property type="match status" value="1"/>
</dbReference>
<evidence type="ECO:0000313" key="11">
    <source>
        <dbReference type="EMBL" id="MEZ6855103.1"/>
    </source>
</evidence>
<dbReference type="Proteomes" id="UP001568358">
    <property type="component" value="Unassembled WGS sequence"/>
</dbReference>
<keyword evidence="3" id="KW-1003">Cell membrane</keyword>
<keyword evidence="5 10" id="KW-1133">Transmembrane helix</keyword>
<evidence type="ECO:0000256" key="10">
    <source>
        <dbReference type="SAM" id="Phobius"/>
    </source>
</evidence>
<reference evidence="11 12" key="1">
    <citation type="submission" date="2024-07" db="EMBL/GenBank/DDBJ databases">
        <title>Active virus-host system and metabolic interactions in a Lokiarchaeon culture.</title>
        <authorList>
            <person name="Ponce Toledo R.I."/>
            <person name="Rodrigues Oliveira T."/>
            <person name="Schleper C."/>
        </authorList>
    </citation>
    <scope>NUCLEOTIDE SEQUENCE [LARGE SCALE GENOMIC DNA]</scope>
    <source>
        <strain evidence="11 12">B35</strain>
    </source>
</reference>
<keyword evidence="2" id="KW-0813">Transport</keyword>
<feature type="transmembrane region" description="Helical" evidence="10">
    <location>
        <begin position="57"/>
        <end position="79"/>
    </location>
</feature>
<sequence>MSWIYLLFAGILEVIWSYSMKLSHSFTRPIPSFITLISMIASFWLLSLAMRTLPLGTAYIVWTGLGAIGAFGAGVILLGEPFTPMKLSAVILIVMGMVLIKFSG</sequence>
<dbReference type="RefSeq" id="WP_371151367.1">
    <property type="nucleotide sequence ID" value="NZ_JBFSOO010000028.1"/>
</dbReference>
<comment type="similarity">
    <text evidence="7">Belongs to the drug/metabolite transporter (DMT) superfamily. Small multidrug resistance (SMR) (TC 2.A.7.1) family. Gdx/SugE subfamily.</text>
</comment>
<evidence type="ECO:0000256" key="5">
    <source>
        <dbReference type="ARBA" id="ARBA00022989"/>
    </source>
</evidence>
<keyword evidence="12" id="KW-1185">Reference proteome</keyword>
<name>A0ABV4JZZ3_9BACT</name>
<feature type="transmembrane region" description="Helical" evidence="10">
    <location>
        <begin position="33"/>
        <end position="50"/>
    </location>
</feature>
<dbReference type="InterPro" id="IPR045324">
    <property type="entry name" value="Small_multidrug_res"/>
</dbReference>
<gene>
    <name evidence="11" type="ORF">AB2Z07_16675</name>
</gene>
<accession>A0ABV4JZZ3</accession>
<comment type="caution">
    <text evidence="11">The sequence shown here is derived from an EMBL/GenBank/DDBJ whole genome shotgun (WGS) entry which is preliminary data.</text>
</comment>
<comment type="subcellular location">
    <subcellularLocation>
        <location evidence="1 9">Cell membrane</location>
        <topology evidence="1 9">Multi-pass membrane protein</topology>
    </subcellularLocation>
</comment>
<evidence type="ECO:0000313" key="12">
    <source>
        <dbReference type="Proteomes" id="UP001568358"/>
    </source>
</evidence>
<keyword evidence="6 10" id="KW-0472">Membrane</keyword>
<evidence type="ECO:0000256" key="7">
    <source>
        <dbReference type="ARBA" id="ARBA00038151"/>
    </source>
</evidence>
<dbReference type="InterPro" id="IPR037185">
    <property type="entry name" value="EmrE-like"/>
</dbReference>
<evidence type="ECO:0000256" key="9">
    <source>
        <dbReference type="RuleBase" id="RU003942"/>
    </source>
</evidence>
<evidence type="ECO:0000256" key="1">
    <source>
        <dbReference type="ARBA" id="ARBA00004651"/>
    </source>
</evidence>
<organism evidence="11 12">
    <name type="scientific">Halodesulfovibrio aestuarii</name>
    <dbReference type="NCBI Taxonomy" id="126333"/>
    <lineage>
        <taxon>Bacteria</taxon>
        <taxon>Pseudomonadati</taxon>
        <taxon>Thermodesulfobacteriota</taxon>
        <taxon>Desulfovibrionia</taxon>
        <taxon>Desulfovibrionales</taxon>
        <taxon>Desulfovibrionaceae</taxon>
        <taxon>Halodesulfovibrio</taxon>
    </lineage>
</organism>
<proteinExistence type="inferred from homology"/>
<feature type="transmembrane region" description="Helical" evidence="10">
    <location>
        <begin position="85"/>
        <end position="102"/>
    </location>
</feature>
<dbReference type="PANTHER" id="PTHR30561">
    <property type="entry name" value="SMR FAMILY PROTON-DEPENDENT DRUG EFFLUX TRANSPORTER SUGE"/>
    <property type="match status" value="1"/>
</dbReference>
<dbReference type="EMBL" id="JBFSOO010000028">
    <property type="protein sequence ID" value="MEZ6855103.1"/>
    <property type="molecule type" value="Genomic_DNA"/>
</dbReference>
<dbReference type="InterPro" id="IPR000390">
    <property type="entry name" value="Small_drug/metabolite_transptr"/>
</dbReference>
<evidence type="ECO:0000256" key="8">
    <source>
        <dbReference type="ARBA" id="ARBA00039168"/>
    </source>
</evidence>
<evidence type="ECO:0000256" key="3">
    <source>
        <dbReference type="ARBA" id="ARBA00022475"/>
    </source>
</evidence>
<dbReference type="Gene3D" id="1.10.3730.20">
    <property type="match status" value="1"/>
</dbReference>
<dbReference type="Pfam" id="PF00893">
    <property type="entry name" value="Multi_Drug_Res"/>
    <property type="match status" value="1"/>
</dbReference>
<protein>
    <recommendedName>
        <fullName evidence="8">Guanidinium exporter</fullName>
    </recommendedName>
</protein>
<evidence type="ECO:0000256" key="4">
    <source>
        <dbReference type="ARBA" id="ARBA00022692"/>
    </source>
</evidence>
<evidence type="ECO:0000256" key="2">
    <source>
        <dbReference type="ARBA" id="ARBA00022448"/>
    </source>
</evidence>
<keyword evidence="4 9" id="KW-0812">Transmembrane</keyword>
<dbReference type="SUPFAM" id="SSF103481">
    <property type="entry name" value="Multidrug resistance efflux transporter EmrE"/>
    <property type="match status" value="1"/>
</dbReference>